<name>A0ABQ5Q560_9BACT</name>
<dbReference type="PANTHER" id="PTHR45138:SF9">
    <property type="entry name" value="DIGUANYLATE CYCLASE DGCM-RELATED"/>
    <property type="match status" value="1"/>
</dbReference>
<dbReference type="Pfam" id="PF00072">
    <property type="entry name" value="Response_reg"/>
    <property type="match status" value="1"/>
</dbReference>
<evidence type="ECO:0000259" key="5">
    <source>
        <dbReference type="PROSITE" id="PS50110"/>
    </source>
</evidence>
<reference evidence="8 9" key="1">
    <citation type="journal article" date="2023" name="Antonie Van Leeuwenhoek">
        <title>Mesoterricola silvestris gen. nov., sp. nov., Mesoterricola sediminis sp. nov., Geothrix oryzae sp. nov., Geothrix edaphica sp. nov., Geothrix rubra sp. nov., and Geothrix limicola sp. nov., six novel members of Acidobacteriota isolated from soils.</title>
        <authorList>
            <person name="Itoh H."/>
            <person name="Sugisawa Y."/>
            <person name="Mise K."/>
            <person name="Xu Z."/>
            <person name="Kuniyasu M."/>
            <person name="Ushijima N."/>
            <person name="Kawano K."/>
            <person name="Kobayashi E."/>
            <person name="Shiratori Y."/>
            <person name="Masuda Y."/>
            <person name="Senoo K."/>
        </authorList>
    </citation>
    <scope>NUCLEOTIDE SEQUENCE [LARGE SCALE GENOMIC DNA]</scope>
    <source>
        <strain evidence="8 9">Red803</strain>
    </source>
</reference>
<dbReference type="Gene3D" id="3.40.50.2300">
    <property type="match status" value="1"/>
</dbReference>
<feature type="modified residue" description="Phosphohistidine" evidence="3">
    <location>
        <position position="47"/>
    </location>
</feature>
<dbReference type="InterPro" id="IPR036641">
    <property type="entry name" value="HPT_dom_sf"/>
</dbReference>
<proteinExistence type="predicted"/>
<gene>
    <name evidence="8" type="ORF">GETHPA_14280</name>
</gene>
<evidence type="ECO:0000259" key="6">
    <source>
        <dbReference type="PROSITE" id="PS50887"/>
    </source>
</evidence>
<protein>
    <recommendedName>
        <fullName evidence="1">diguanylate cyclase</fullName>
        <ecNumber evidence="1">2.7.7.65</ecNumber>
    </recommendedName>
</protein>
<dbReference type="CDD" id="cd00088">
    <property type="entry name" value="HPT"/>
    <property type="match status" value="1"/>
</dbReference>
<dbReference type="InterPro" id="IPR029787">
    <property type="entry name" value="Nucleotide_cyclase"/>
</dbReference>
<organism evidence="8 9">
    <name type="scientific">Geothrix rubra</name>
    <dbReference type="NCBI Taxonomy" id="2927977"/>
    <lineage>
        <taxon>Bacteria</taxon>
        <taxon>Pseudomonadati</taxon>
        <taxon>Acidobacteriota</taxon>
        <taxon>Holophagae</taxon>
        <taxon>Holophagales</taxon>
        <taxon>Holophagaceae</taxon>
        <taxon>Geothrix</taxon>
    </lineage>
</organism>
<dbReference type="PROSITE" id="PS50894">
    <property type="entry name" value="HPT"/>
    <property type="match status" value="1"/>
</dbReference>
<dbReference type="EMBL" id="BSDD01000002">
    <property type="protein sequence ID" value="GLH69895.1"/>
    <property type="molecule type" value="Genomic_DNA"/>
</dbReference>
<comment type="catalytic activity">
    <reaction evidence="2">
        <text>2 GTP = 3',3'-c-di-GMP + 2 diphosphate</text>
        <dbReference type="Rhea" id="RHEA:24898"/>
        <dbReference type="ChEBI" id="CHEBI:33019"/>
        <dbReference type="ChEBI" id="CHEBI:37565"/>
        <dbReference type="ChEBI" id="CHEBI:58805"/>
        <dbReference type="EC" id="2.7.7.65"/>
    </reaction>
</comment>
<evidence type="ECO:0000313" key="9">
    <source>
        <dbReference type="Proteomes" id="UP001165089"/>
    </source>
</evidence>
<evidence type="ECO:0000256" key="3">
    <source>
        <dbReference type="PROSITE-ProRule" id="PRU00110"/>
    </source>
</evidence>
<dbReference type="InterPro" id="IPR043128">
    <property type="entry name" value="Rev_trsase/Diguanyl_cyclase"/>
</dbReference>
<keyword evidence="9" id="KW-1185">Reference proteome</keyword>
<evidence type="ECO:0000256" key="1">
    <source>
        <dbReference type="ARBA" id="ARBA00012528"/>
    </source>
</evidence>
<dbReference type="SUPFAM" id="SSF55073">
    <property type="entry name" value="Nucleotide cyclase"/>
    <property type="match status" value="1"/>
</dbReference>
<accession>A0ABQ5Q560</accession>
<evidence type="ECO:0000256" key="2">
    <source>
        <dbReference type="ARBA" id="ARBA00034247"/>
    </source>
</evidence>
<dbReference type="Pfam" id="PF00990">
    <property type="entry name" value="GGDEF"/>
    <property type="match status" value="1"/>
</dbReference>
<dbReference type="EC" id="2.7.7.65" evidence="1"/>
<dbReference type="InterPro" id="IPR008207">
    <property type="entry name" value="Sig_transdc_His_kin_Hpt_dom"/>
</dbReference>
<keyword evidence="4" id="KW-0597">Phosphoprotein</keyword>
<evidence type="ECO:0000259" key="7">
    <source>
        <dbReference type="PROSITE" id="PS50894"/>
    </source>
</evidence>
<feature type="domain" description="Response regulatory" evidence="5">
    <location>
        <begin position="223"/>
        <end position="339"/>
    </location>
</feature>
<feature type="domain" description="GGDEF" evidence="6">
    <location>
        <begin position="379"/>
        <end position="511"/>
    </location>
</feature>
<dbReference type="PANTHER" id="PTHR45138">
    <property type="entry name" value="REGULATORY COMPONENTS OF SENSORY TRANSDUCTION SYSTEM"/>
    <property type="match status" value="1"/>
</dbReference>
<dbReference type="SUPFAM" id="SSF52172">
    <property type="entry name" value="CheY-like"/>
    <property type="match status" value="2"/>
</dbReference>
<dbReference type="CDD" id="cd01949">
    <property type="entry name" value="GGDEF"/>
    <property type="match status" value="1"/>
</dbReference>
<dbReference type="Gene3D" id="3.30.70.270">
    <property type="match status" value="1"/>
</dbReference>
<dbReference type="InterPro" id="IPR050469">
    <property type="entry name" value="Diguanylate_Cyclase"/>
</dbReference>
<dbReference type="InterPro" id="IPR000160">
    <property type="entry name" value="GGDEF_dom"/>
</dbReference>
<dbReference type="PROSITE" id="PS50887">
    <property type="entry name" value="GGDEF"/>
    <property type="match status" value="1"/>
</dbReference>
<dbReference type="CDD" id="cd00156">
    <property type="entry name" value="REC"/>
    <property type="match status" value="1"/>
</dbReference>
<dbReference type="RefSeq" id="WP_285724065.1">
    <property type="nucleotide sequence ID" value="NZ_BSDD01000002.1"/>
</dbReference>
<evidence type="ECO:0000256" key="4">
    <source>
        <dbReference type="PROSITE-ProRule" id="PRU00169"/>
    </source>
</evidence>
<feature type="modified residue" description="4-aspartylphosphate" evidence="4">
    <location>
        <position position="272"/>
    </location>
</feature>
<dbReference type="InterPro" id="IPR011006">
    <property type="entry name" value="CheY-like_superfamily"/>
</dbReference>
<sequence length="516" mass="54921">MADFQAQLAALREAFAADLPARIEALHAAREADRDAGEATRTHFLAHRLAGSAGTFGYAALAQWARELERLLKAPAEEGRALVEEEAARVDRILQSLALLTPGAPEPTAPPAPTLPLIGFDPADPEDEALGRQLEALGYRVAPLLPGGPAPDALLLDADRPLPSAIAGLAAPRVFLSGHGGMASRLRAIRAGGQAFFARPTSASALADRLDALCARQPQDPYRVLVVDDDPQVAEGLALTLRRAGMLASSLADPLEILGALAETRPDLLLLDMHMPACTGKEVAAVIRQVEPLAGLPIVFLSGERDFARQMDAMGEGADDFLTKPIAPERLVAHVTHRAWRGRLLLGLMVRDGLTGLLNHSALLDQLDNEVARARRLDGRLVFAMADLDHFKRVNDTHGHGMGDQVLRAFSRLLQQRLRRTDALGRYGGEEFGIVLPDTELAEARALLEGLREDFAALRFHGPGGDFGVSFSAGLADFPAHGDGAGLCEAADRALYAAKAGGRNRVETAPTPGPSC</sequence>
<dbReference type="NCBIfam" id="TIGR00254">
    <property type="entry name" value="GGDEF"/>
    <property type="match status" value="1"/>
</dbReference>
<dbReference type="SMART" id="SM00267">
    <property type="entry name" value="GGDEF"/>
    <property type="match status" value="1"/>
</dbReference>
<feature type="domain" description="HPt" evidence="7">
    <location>
        <begin position="4"/>
        <end position="100"/>
    </location>
</feature>
<dbReference type="PROSITE" id="PS50110">
    <property type="entry name" value="RESPONSE_REGULATORY"/>
    <property type="match status" value="1"/>
</dbReference>
<dbReference type="Pfam" id="PF01627">
    <property type="entry name" value="Hpt"/>
    <property type="match status" value="1"/>
</dbReference>
<dbReference type="SUPFAM" id="SSF47226">
    <property type="entry name" value="Histidine-containing phosphotransfer domain, HPT domain"/>
    <property type="match status" value="1"/>
</dbReference>
<evidence type="ECO:0000313" key="8">
    <source>
        <dbReference type="EMBL" id="GLH69895.1"/>
    </source>
</evidence>
<dbReference type="SMART" id="SM00448">
    <property type="entry name" value="REC"/>
    <property type="match status" value="1"/>
</dbReference>
<dbReference type="InterPro" id="IPR001789">
    <property type="entry name" value="Sig_transdc_resp-reg_receiver"/>
</dbReference>
<dbReference type="Gene3D" id="1.20.120.160">
    <property type="entry name" value="HPT domain"/>
    <property type="match status" value="1"/>
</dbReference>
<comment type="caution">
    <text evidence="8">The sequence shown here is derived from an EMBL/GenBank/DDBJ whole genome shotgun (WGS) entry which is preliminary data.</text>
</comment>
<dbReference type="Proteomes" id="UP001165089">
    <property type="component" value="Unassembled WGS sequence"/>
</dbReference>